<dbReference type="InterPro" id="IPR012280">
    <property type="entry name" value="Semialdhyde_DH_dimer_dom"/>
</dbReference>
<evidence type="ECO:0000256" key="4">
    <source>
        <dbReference type="ARBA" id="ARBA00022741"/>
    </source>
</evidence>
<dbReference type="PANTHER" id="PTHR43070">
    <property type="match status" value="1"/>
</dbReference>
<dbReference type="GO" id="GO:0004072">
    <property type="term" value="F:aspartate kinase activity"/>
    <property type="evidence" value="ECO:0007669"/>
    <property type="project" value="UniProtKB-EC"/>
</dbReference>
<dbReference type="Gene3D" id="3.40.1160.10">
    <property type="entry name" value="Acetylglutamate kinase-like"/>
    <property type="match status" value="1"/>
</dbReference>
<dbReference type="CDD" id="cd18131">
    <property type="entry name" value="ASADH_C_bac_euk_like"/>
    <property type="match status" value="1"/>
</dbReference>
<reference evidence="13" key="1">
    <citation type="submission" date="2021-01" db="EMBL/GenBank/DDBJ databases">
        <authorList>
            <person name="Corre E."/>
            <person name="Pelletier E."/>
            <person name="Niang G."/>
            <person name="Scheremetjew M."/>
            <person name="Finn R."/>
            <person name="Kale V."/>
            <person name="Holt S."/>
            <person name="Cochrane G."/>
            <person name="Meng A."/>
            <person name="Brown T."/>
            <person name="Cohen L."/>
        </authorList>
    </citation>
    <scope>NUCLEOTIDE SEQUENCE</scope>
    <source>
        <strain evidence="13">LB1974</strain>
    </source>
</reference>
<evidence type="ECO:0000259" key="12">
    <source>
        <dbReference type="Pfam" id="PF22468"/>
    </source>
</evidence>
<dbReference type="UniPathway" id="UPA00051">
    <property type="reaction ID" value="UER00462"/>
</dbReference>
<keyword evidence="6" id="KW-0067">ATP-binding</keyword>
<dbReference type="GO" id="GO:0004412">
    <property type="term" value="F:homoserine dehydrogenase activity"/>
    <property type="evidence" value="ECO:0007669"/>
    <property type="project" value="InterPro"/>
</dbReference>
<dbReference type="InterPro" id="IPR045865">
    <property type="entry name" value="ACT-like_dom_sf"/>
</dbReference>
<dbReference type="UniPathway" id="UPA00034">
    <property type="reaction ID" value="UER00015"/>
</dbReference>
<proteinExistence type="inferred from homology"/>
<feature type="domain" description="Aspartokinase ACT" evidence="12">
    <location>
        <begin position="640"/>
        <end position="699"/>
    </location>
</feature>
<evidence type="ECO:0000256" key="8">
    <source>
        <dbReference type="RuleBase" id="RU004249"/>
    </source>
</evidence>
<comment type="pathway">
    <text evidence="8">Amino-acid biosynthesis; L-lysine biosynthesis via DAP pathway; (S)-tetrahydrodipicolinate from L-aspartate: step 1/4.</text>
</comment>
<sequence length="805" mass="85393">MAVSGGFSKEFSPKIVGGPKQTVVVDNSSAFRYEKHVPLVIPEINGAQIPSAQLIANPNCTTAVGAMALWPLHQKYRLKKVIMSTYQAASGAGAEGMAELEKGIEAHVKEGKVPPPEIFAHQLPFNVIPQIDAFQENGYTKEEMKVSWELAKIFGLTPNVKVSCTAVRVPTLRAHSEAITIETELPVSVDEARDLLRKSVGVEVVDDQGKLMYPMPLNAAFKDAVEVGRIRQSIVFGERGLDFFVCGDQLLRGAALNAVIIAEEVVKAKAGAIGVPPLIGITPWEVHKFGGASLADAKLYETCSKLLIDESSRNGATPTAAIVSAMKGMTDKLIGVVEMATSQGEKAAKAELDSAVASQCDVVKELLKGHDAVAEEIMASIGKDHQNIEALLRSLALLKVAPNTLMEYVAGMGEIWSAQIMCGYLKTQGVPTAWINARDVLIVEAKDTALGAKGGATDMKMDPIYDITQAKLDNWWQTKGAAVHKGTPILVITGFVASTPTGVPTTLKRSGSDFSATIFAQLLRASRVTLWKNVDGVFSADPGVVHDALPVSAMSYDEAIELAYFGGQVLHPSAMAPCMDMNMPLFVRNVFNPSFPGTIINRSGFVETDDSAGVSMDVPLTASLGPVKAVTAINKIAMVDIEGGSWASVSQVAARTMLALNDAGLKVVLVTQASSEHSISVAVDEAQGRHAAQVVQNAFELEIARGQVSGVRHAEGYSMLTIIGDGMRGFVGTSAKLLGALARGGVNVVAVAQGSSERNVTVVVERPALGDALQAVHAEFAGTASAFRESVNDALEDLNAPYRRR</sequence>
<dbReference type="Pfam" id="PF02774">
    <property type="entry name" value="Semialdhyde_dhC"/>
    <property type="match status" value="1"/>
</dbReference>
<keyword evidence="5" id="KW-0418">Kinase</keyword>
<dbReference type="GO" id="GO:0009089">
    <property type="term" value="P:lysine biosynthetic process via diaminopimelate"/>
    <property type="evidence" value="ECO:0007669"/>
    <property type="project" value="UniProtKB-UniPathway"/>
</dbReference>
<comment type="pathway">
    <text evidence="8">Amino-acid biosynthesis; L-methionine biosynthesis via de novo pathway; L-homoserine from L-aspartate: step 1/3.</text>
</comment>
<evidence type="ECO:0000259" key="11">
    <source>
        <dbReference type="Pfam" id="PF02774"/>
    </source>
</evidence>
<dbReference type="Gene3D" id="3.40.50.720">
    <property type="entry name" value="NAD(P)-binding Rossmann-like Domain"/>
    <property type="match status" value="1"/>
</dbReference>
<dbReference type="InterPro" id="IPR036393">
    <property type="entry name" value="AceGlu_kinase-like_sf"/>
</dbReference>
<dbReference type="InterPro" id="IPR001048">
    <property type="entry name" value="Asp/Glu/Uridylate_kinase"/>
</dbReference>
<evidence type="ECO:0000259" key="10">
    <source>
        <dbReference type="Pfam" id="PF01118"/>
    </source>
</evidence>
<accession>A0A7S4GP89</accession>
<organism evidence="13">
    <name type="scientific">Oxyrrhis marina</name>
    <name type="common">Dinoflagellate</name>
    <dbReference type="NCBI Taxonomy" id="2969"/>
    <lineage>
        <taxon>Eukaryota</taxon>
        <taxon>Sar</taxon>
        <taxon>Alveolata</taxon>
        <taxon>Dinophyceae</taxon>
        <taxon>Oxyrrhinales</taxon>
        <taxon>Oxyrrhinaceae</taxon>
        <taxon>Oxyrrhis</taxon>
    </lineage>
</organism>
<gene>
    <name evidence="13" type="ORF">OMAR00294_LOCUS2084</name>
</gene>
<dbReference type="GO" id="GO:0009088">
    <property type="term" value="P:threonine biosynthetic process"/>
    <property type="evidence" value="ECO:0007669"/>
    <property type="project" value="UniProtKB-UniPathway"/>
</dbReference>
<evidence type="ECO:0000259" key="9">
    <source>
        <dbReference type="Pfam" id="PF00696"/>
    </source>
</evidence>
<dbReference type="NCBIfam" id="NF011456">
    <property type="entry name" value="PRK14874.1"/>
    <property type="match status" value="1"/>
</dbReference>
<evidence type="ECO:0000256" key="2">
    <source>
        <dbReference type="ARBA" id="ARBA00013059"/>
    </source>
</evidence>
<dbReference type="SUPFAM" id="SSF51735">
    <property type="entry name" value="NAD(P)-binding Rossmann-fold domains"/>
    <property type="match status" value="1"/>
</dbReference>
<dbReference type="InterPro" id="IPR001341">
    <property type="entry name" value="Asp_kinase"/>
</dbReference>
<dbReference type="EMBL" id="HBJB01002544">
    <property type="protein sequence ID" value="CAE0842728.1"/>
    <property type="molecule type" value="Transcribed_RNA"/>
</dbReference>
<dbReference type="SUPFAM" id="SSF55021">
    <property type="entry name" value="ACT-like"/>
    <property type="match status" value="2"/>
</dbReference>
<dbReference type="Gene3D" id="3.30.2130.10">
    <property type="entry name" value="VC0802-like"/>
    <property type="match status" value="1"/>
</dbReference>
<dbReference type="NCBIfam" id="TIGR00657">
    <property type="entry name" value="asp_kinases"/>
    <property type="match status" value="1"/>
</dbReference>
<dbReference type="Pfam" id="PF01118">
    <property type="entry name" value="Semialdhyde_dh"/>
    <property type="match status" value="1"/>
</dbReference>
<comment type="pathway">
    <text evidence="8">Amino-acid biosynthesis; L-threonine biosynthesis; L-threonine from L-aspartate: step 1/5.</text>
</comment>
<comment type="similarity">
    <text evidence="1">Belongs to the aspartate-semialdehyde dehydrogenase family.</text>
</comment>
<dbReference type="InterPro" id="IPR036291">
    <property type="entry name" value="NAD(P)-bd_dom_sf"/>
</dbReference>
<dbReference type="GO" id="GO:0009090">
    <property type="term" value="P:homoserine biosynthetic process"/>
    <property type="evidence" value="ECO:0007669"/>
    <property type="project" value="TreeGrafter"/>
</dbReference>
<evidence type="ECO:0000313" key="13">
    <source>
        <dbReference type="EMBL" id="CAE0842728.1"/>
    </source>
</evidence>
<dbReference type="GO" id="GO:0005524">
    <property type="term" value="F:ATP binding"/>
    <property type="evidence" value="ECO:0007669"/>
    <property type="project" value="UniProtKB-KW"/>
</dbReference>
<dbReference type="GO" id="GO:0016620">
    <property type="term" value="F:oxidoreductase activity, acting on the aldehyde or oxo group of donors, NAD or NADP as acceptor"/>
    <property type="evidence" value="ECO:0007669"/>
    <property type="project" value="InterPro"/>
</dbReference>
<dbReference type="GO" id="GO:0046983">
    <property type="term" value="F:protein dimerization activity"/>
    <property type="evidence" value="ECO:0007669"/>
    <property type="project" value="InterPro"/>
</dbReference>
<dbReference type="FunFam" id="3.30.2130.10:FF:000001">
    <property type="entry name" value="Bifunctional aspartokinase/homoserine dehydrogenase"/>
    <property type="match status" value="1"/>
</dbReference>
<evidence type="ECO:0000256" key="1">
    <source>
        <dbReference type="ARBA" id="ARBA00010584"/>
    </source>
</evidence>
<dbReference type="SUPFAM" id="SSF53633">
    <property type="entry name" value="Carbamate kinase-like"/>
    <property type="match status" value="1"/>
</dbReference>
<evidence type="ECO:0000256" key="6">
    <source>
        <dbReference type="ARBA" id="ARBA00022840"/>
    </source>
</evidence>
<keyword evidence="7" id="KW-0521">NADP</keyword>
<feature type="domain" description="Aspartokinase ACT" evidence="12">
    <location>
        <begin position="720"/>
        <end position="780"/>
    </location>
</feature>
<keyword evidence="8" id="KW-0028">Amino-acid biosynthesis</keyword>
<dbReference type="InterPro" id="IPR000534">
    <property type="entry name" value="Semialdehyde_DH_NAD-bd"/>
</dbReference>
<dbReference type="InterPro" id="IPR054352">
    <property type="entry name" value="ACT_Aspartokinase"/>
</dbReference>
<feature type="domain" description="Semialdehyde dehydrogenase NAD-binding" evidence="10">
    <location>
        <begin position="1"/>
        <end position="50"/>
    </location>
</feature>
<dbReference type="GO" id="GO:0051287">
    <property type="term" value="F:NAD binding"/>
    <property type="evidence" value="ECO:0007669"/>
    <property type="project" value="InterPro"/>
</dbReference>
<evidence type="ECO:0000256" key="5">
    <source>
        <dbReference type="ARBA" id="ARBA00022777"/>
    </source>
</evidence>
<feature type="domain" description="Aspartate/glutamate/uridylate kinase" evidence="9">
    <location>
        <begin position="286"/>
        <end position="589"/>
    </location>
</feature>
<protein>
    <recommendedName>
        <fullName evidence="2">aspartate kinase</fullName>
        <ecNumber evidence="2">2.7.2.4</ecNumber>
    </recommendedName>
</protein>
<evidence type="ECO:0000256" key="7">
    <source>
        <dbReference type="ARBA" id="ARBA00022857"/>
    </source>
</evidence>
<keyword evidence="3" id="KW-0808">Transferase</keyword>
<dbReference type="PANTHER" id="PTHR43070:SF5">
    <property type="entry name" value="HOMOSERINE DEHYDROGENASE"/>
    <property type="match status" value="1"/>
</dbReference>
<dbReference type="SUPFAM" id="SSF55347">
    <property type="entry name" value="Glyceraldehyde-3-phosphate dehydrogenase-like, C-terminal domain"/>
    <property type="match status" value="1"/>
</dbReference>
<dbReference type="Pfam" id="PF00696">
    <property type="entry name" value="AA_kinase"/>
    <property type="match status" value="1"/>
</dbReference>
<evidence type="ECO:0000256" key="3">
    <source>
        <dbReference type="ARBA" id="ARBA00022679"/>
    </source>
</evidence>
<dbReference type="Gene3D" id="3.30.360.10">
    <property type="entry name" value="Dihydrodipicolinate Reductase, domain 2"/>
    <property type="match status" value="1"/>
</dbReference>
<dbReference type="EC" id="2.7.2.4" evidence="2"/>
<feature type="domain" description="Semialdehyde dehydrogenase dimerisation" evidence="11">
    <location>
        <begin position="69"/>
        <end position="251"/>
    </location>
</feature>
<keyword evidence="4" id="KW-0547">Nucleotide-binding</keyword>
<dbReference type="UniPathway" id="UPA00050">
    <property type="reaction ID" value="UER00461"/>
</dbReference>
<dbReference type="Pfam" id="PF22468">
    <property type="entry name" value="ACT_9"/>
    <property type="match status" value="2"/>
</dbReference>
<dbReference type="InterPro" id="IPR011147">
    <property type="entry name" value="Bifunc_Aspkin/hSer_DH"/>
</dbReference>
<dbReference type="AlphaFoldDB" id="A0A7S4GP89"/>
<name>A0A7S4GP89_OXYMA</name>